<organism evidence="1 2">
    <name type="scientific">Hypoxylon rubiginosum</name>
    <dbReference type="NCBI Taxonomy" id="110542"/>
    <lineage>
        <taxon>Eukaryota</taxon>
        <taxon>Fungi</taxon>
        <taxon>Dikarya</taxon>
        <taxon>Ascomycota</taxon>
        <taxon>Pezizomycotina</taxon>
        <taxon>Sordariomycetes</taxon>
        <taxon>Xylariomycetidae</taxon>
        <taxon>Xylariales</taxon>
        <taxon>Hypoxylaceae</taxon>
        <taxon>Hypoxylon</taxon>
    </lineage>
</organism>
<sequence>MPFTLEEVKDEKDFDEILPVLFAAFGEPYNSLRKWFIPVHTTVEAAIEDSKMRNIKSWKQHDGIHWVKAVDTESGKIVGAAEWEIRQEVSDEPLKPINASWHIEGSEEKVFAEKLLIQLKGFMKERMTRPHIELEQLVVHPDYRNRGAGGLLTGWGIQKSDELGLQICVESVPFGVPIYEKYGFGNLDCLNPDMAISNPSAKWKEYEADDLRVFLMWRPVGHDYRAGEDKLQA</sequence>
<evidence type="ECO:0000313" key="1">
    <source>
        <dbReference type="EMBL" id="KAI6080668.1"/>
    </source>
</evidence>
<keyword evidence="2" id="KW-1185">Reference proteome</keyword>
<gene>
    <name evidence="1" type="ORF">F4821DRAFT_265688</name>
</gene>
<evidence type="ECO:0000313" key="2">
    <source>
        <dbReference type="Proteomes" id="UP001497680"/>
    </source>
</evidence>
<accession>A0ACC0CJQ2</accession>
<dbReference type="EMBL" id="MU394429">
    <property type="protein sequence ID" value="KAI6080668.1"/>
    <property type="molecule type" value="Genomic_DNA"/>
</dbReference>
<reference evidence="1 2" key="1">
    <citation type="journal article" date="2022" name="New Phytol.">
        <title>Ecological generalism drives hyperdiversity of secondary metabolite gene clusters in xylarialean endophytes.</title>
        <authorList>
            <person name="Franco M.E.E."/>
            <person name="Wisecaver J.H."/>
            <person name="Arnold A.E."/>
            <person name="Ju Y.M."/>
            <person name="Slot J.C."/>
            <person name="Ahrendt S."/>
            <person name="Moore L.P."/>
            <person name="Eastman K.E."/>
            <person name="Scott K."/>
            <person name="Konkel Z."/>
            <person name="Mondo S.J."/>
            <person name="Kuo A."/>
            <person name="Hayes R.D."/>
            <person name="Haridas S."/>
            <person name="Andreopoulos B."/>
            <person name="Riley R."/>
            <person name="LaButti K."/>
            <person name="Pangilinan J."/>
            <person name="Lipzen A."/>
            <person name="Amirebrahimi M."/>
            <person name="Yan J."/>
            <person name="Adam C."/>
            <person name="Keymanesh K."/>
            <person name="Ng V."/>
            <person name="Louie K."/>
            <person name="Northen T."/>
            <person name="Drula E."/>
            <person name="Henrissat B."/>
            <person name="Hsieh H.M."/>
            <person name="Youens-Clark K."/>
            <person name="Lutzoni F."/>
            <person name="Miadlikowska J."/>
            <person name="Eastwood D.C."/>
            <person name="Hamelin R.C."/>
            <person name="Grigoriev I.V."/>
            <person name="U'Ren J.M."/>
        </authorList>
    </citation>
    <scope>NUCLEOTIDE SEQUENCE [LARGE SCALE GENOMIC DNA]</scope>
    <source>
        <strain evidence="1 2">ER1909</strain>
    </source>
</reference>
<proteinExistence type="predicted"/>
<protein>
    <submittedName>
        <fullName evidence="1">Uncharacterized protein</fullName>
    </submittedName>
</protein>
<comment type="caution">
    <text evidence="1">The sequence shown here is derived from an EMBL/GenBank/DDBJ whole genome shotgun (WGS) entry which is preliminary data.</text>
</comment>
<dbReference type="Proteomes" id="UP001497680">
    <property type="component" value="Unassembled WGS sequence"/>
</dbReference>
<name>A0ACC0CJQ2_9PEZI</name>